<accession>A0ABR1ANV6</accession>
<dbReference type="Pfam" id="PF00378">
    <property type="entry name" value="ECH_1"/>
    <property type="match status" value="1"/>
</dbReference>
<protein>
    <recommendedName>
        <fullName evidence="6">Methylglutaconyl-CoA hydratase</fullName>
    </recommendedName>
</protein>
<dbReference type="Gene3D" id="3.90.226.10">
    <property type="entry name" value="2-enoyl-CoA Hydratase, Chain A, domain 1"/>
    <property type="match status" value="1"/>
</dbReference>
<evidence type="ECO:0000256" key="3">
    <source>
        <dbReference type="RuleBase" id="RU003707"/>
    </source>
</evidence>
<comment type="caution">
    <text evidence="4">The sequence shown here is derived from an EMBL/GenBank/DDBJ whole genome shotgun (WGS) entry which is preliminary data.</text>
</comment>
<keyword evidence="2" id="KW-0456">Lyase</keyword>
<evidence type="ECO:0000256" key="2">
    <source>
        <dbReference type="ARBA" id="ARBA00023239"/>
    </source>
</evidence>
<gene>
    <name evidence="4" type="ORF">RUM44_011034</name>
</gene>
<evidence type="ECO:0008006" key="6">
    <source>
        <dbReference type="Google" id="ProtNLM"/>
    </source>
</evidence>
<dbReference type="InterPro" id="IPR001753">
    <property type="entry name" value="Enoyl-CoA_hydra/iso"/>
</dbReference>
<dbReference type="CDD" id="cd06558">
    <property type="entry name" value="crotonase-like"/>
    <property type="match status" value="1"/>
</dbReference>
<keyword evidence="5" id="KW-1185">Reference proteome</keyword>
<evidence type="ECO:0000313" key="5">
    <source>
        <dbReference type="Proteomes" id="UP001359485"/>
    </source>
</evidence>
<evidence type="ECO:0000256" key="1">
    <source>
        <dbReference type="ARBA" id="ARBA00005254"/>
    </source>
</evidence>
<evidence type="ECO:0000313" key="4">
    <source>
        <dbReference type="EMBL" id="KAK6624176.1"/>
    </source>
</evidence>
<dbReference type="PROSITE" id="PS00166">
    <property type="entry name" value="ENOYL_COA_HYDRATASE"/>
    <property type="match status" value="1"/>
</dbReference>
<dbReference type="PANTHER" id="PTHR11941:SF171">
    <property type="entry name" value="SD19268P"/>
    <property type="match status" value="1"/>
</dbReference>
<dbReference type="InterPro" id="IPR029045">
    <property type="entry name" value="ClpP/crotonase-like_dom_sf"/>
</dbReference>
<name>A0ABR1ANV6_POLSC</name>
<dbReference type="InterPro" id="IPR014748">
    <property type="entry name" value="Enoyl-CoA_hydra_C"/>
</dbReference>
<comment type="similarity">
    <text evidence="1 3">Belongs to the enoyl-CoA hydratase/isomerase family.</text>
</comment>
<dbReference type="PANTHER" id="PTHR11941">
    <property type="entry name" value="ENOYL-COA HYDRATASE-RELATED"/>
    <property type="match status" value="1"/>
</dbReference>
<dbReference type="Proteomes" id="UP001359485">
    <property type="component" value="Unassembled WGS sequence"/>
</dbReference>
<dbReference type="SUPFAM" id="SSF52096">
    <property type="entry name" value="ClpP/crotonase"/>
    <property type="match status" value="1"/>
</dbReference>
<reference evidence="4 5" key="1">
    <citation type="submission" date="2023-09" db="EMBL/GenBank/DDBJ databases">
        <title>Genomes of two closely related lineages of the louse Polyplax serrata with different host specificities.</title>
        <authorList>
            <person name="Martinu J."/>
            <person name="Tarabai H."/>
            <person name="Stefka J."/>
            <person name="Hypsa V."/>
        </authorList>
    </citation>
    <scope>NUCLEOTIDE SEQUENCE [LARGE SCALE GENOMIC DNA]</scope>
    <source>
        <strain evidence="4">98ZLc_SE</strain>
    </source>
</reference>
<dbReference type="InterPro" id="IPR018376">
    <property type="entry name" value="Enoyl-CoA_hyd/isom_CS"/>
</dbReference>
<sequence length="289" mass="31052">MIFSNGLKFTTLNILKRSYSKVVEEALSIKYLDDKCKGVVELGLNNSARKNAFSRNLVGSLSQAIRSVKHDRSVRVVIIRSMVPKVFCAGADLKERAELTPSEVGQFVSDLRSLMTDIENLEVPVLAALDGVALGGGLELALACDIRTASSSAKLGLVETKLAIIPGAGGTQRLPRLIGSSKAKELIFTAKILDGLEAYNYGIVNHVVKQNDDGTAAYEKALEIAQEIIPNGPVGVRMAKVAINEGLKVGLQSGLKIEEACYAQIIPTKDRIEGLKAFAEKRAPVYIGE</sequence>
<organism evidence="4 5">
    <name type="scientific">Polyplax serrata</name>
    <name type="common">Common mouse louse</name>
    <dbReference type="NCBI Taxonomy" id="468196"/>
    <lineage>
        <taxon>Eukaryota</taxon>
        <taxon>Metazoa</taxon>
        <taxon>Ecdysozoa</taxon>
        <taxon>Arthropoda</taxon>
        <taxon>Hexapoda</taxon>
        <taxon>Insecta</taxon>
        <taxon>Pterygota</taxon>
        <taxon>Neoptera</taxon>
        <taxon>Paraneoptera</taxon>
        <taxon>Psocodea</taxon>
        <taxon>Troctomorpha</taxon>
        <taxon>Phthiraptera</taxon>
        <taxon>Anoplura</taxon>
        <taxon>Polyplacidae</taxon>
        <taxon>Polyplax</taxon>
    </lineage>
</organism>
<dbReference type="Gene3D" id="1.10.12.10">
    <property type="entry name" value="Lyase 2-enoyl-coa Hydratase, Chain A, domain 2"/>
    <property type="match status" value="1"/>
</dbReference>
<dbReference type="EMBL" id="JAWJWF010000046">
    <property type="protein sequence ID" value="KAK6624176.1"/>
    <property type="molecule type" value="Genomic_DNA"/>
</dbReference>
<proteinExistence type="inferred from homology"/>